<name>A0AA37JNN1_9FIRM</name>
<dbReference type="Proteomes" id="UP000434223">
    <property type="component" value="Unassembled WGS sequence"/>
</dbReference>
<protein>
    <submittedName>
        <fullName evidence="1">Uncharacterized protein</fullName>
    </submittedName>
</protein>
<evidence type="ECO:0000313" key="1">
    <source>
        <dbReference type="EMBL" id="GKH02503.1"/>
    </source>
</evidence>
<evidence type="ECO:0000313" key="2">
    <source>
        <dbReference type="EMBL" id="MUB62198.1"/>
    </source>
</evidence>
<organism evidence="1 4">
    <name type="scientific">Hungatella hathewayi</name>
    <dbReference type="NCBI Taxonomy" id="154046"/>
    <lineage>
        <taxon>Bacteria</taxon>
        <taxon>Bacillati</taxon>
        <taxon>Bacillota</taxon>
        <taxon>Clostridia</taxon>
        <taxon>Lachnospirales</taxon>
        <taxon>Lachnospiraceae</taxon>
        <taxon>Hungatella</taxon>
    </lineage>
</organism>
<reference evidence="2 3" key="1">
    <citation type="submission" date="2019-09" db="EMBL/GenBank/DDBJ databases">
        <title>Draft genome sequencing of Hungatella hathewayi 123Y-2.</title>
        <authorList>
            <person name="Lv Q."/>
            <person name="Li S."/>
        </authorList>
    </citation>
    <scope>NUCLEOTIDE SEQUENCE [LARGE SCALE GENOMIC DNA]</scope>
    <source>
        <strain evidence="2 3">123Y-2</strain>
    </source>
</reference>
<dbReference type="GeneID" id="93148587"/>
<evidence type="ECO:0000313" key="3">
    <source>
        <dbReference type="Proteomes" id="UP000434223"/>
    </source>
</evidence>
<comment type="caution">
    <text evidence="1">The sequence shown here is derived from an EMBL/GenBank/DDBJ whole genome shotgun (WGS) entry which is preliminary data.</text>
</comment>
<gene>
    <name evidence="1" type="ORF">CE91St55_44840</name>
    <name evidence="2" type="ORF">GNE07_03815</name>
</gene>
<accession>A0AA37JNN1</accession>
<dbReference type="AlphaFoldDB" id="A0AA37JNN1"/>
<dbReference type="EMBL" id="WNME01000002">
    <property type="protein sequence ID" value="MUB62198.1"/>
    <property type="molecule type" value="Genomic_DNA"/>
</dbReference>
<sequence length="51" mass="5347">MGNPKRAGDGESLVRVVMGTNITLESPAESCVSSKPGRESYVTGNAYVSML</sequence>
<proteinExistence type="predicted"/>
<dbReference type="EMBL" id="BQNJ01000002">
    <property type="protein sequence ID" value="GKH02503.1"/>
    <property type="molecule type" value="Genomic_DNA"/>
</dbReference>
<reference evidence="1" key="2">
    <citation type="submission" date="2022-01" db="EMBL/GenBank/DDBJ databases">
        <title>Novel bile acid biosynthetic pathways are enriched in the microbiome of centenarians.</title>
        <authorList>
            <person name="Sato Y."/>
            <person name="Atarashi K."/>
            <person name="Plichta R.D."/>
            <person name="Arai Y."/>
            <person name="Sasajima S."/>
            <person name="Kearney M.S."/>
            <person name="Suda W."/>
            <person name="Takeshita K."/>
            <person name="Sasaki T."/>
            <person name="Okamoto S."/>
            <person name="Skelly N.A."/>
            <person name="Okamura Y."/>
            <person name="Vlamakis H."/>
            <person name="Li Y."/>
            <person name="Tanoue T."/>
            <person name="Takei H."/>
            <person name="Nittono H."/>
            <person name="Narushima S."/>
            <person name="Irie J."/>
            <person name="Itoh H."/>
            <person name="Moriya K."/>
            <person name="Sugiura Y."/>
            <person name="Suematsu M."/>
            <person name="Moritoki N."/>
            <person name="Shibata S."/>
            <person name="Littman R.D."/>
            <person name="Fischbach A.M."/>
            <person name="Uwamino Y."/>
            <person name="Inoue T."/>
            <person name="Honda A."/>
            <person name="Hattori M."/>
            <person name="Murai T."/>
            <person name="Xavier J.R."/>
            <person name="Hirose N."/>
            <person name="Honda K."/>
        </authorList>
    </citation>
    <scope>NUCLEOTIDE SEQUENCE</scope>
    <source>
        <strain evidence="1">CE91-St55</strain>
    </source>
</reference>
<dbReference type="Proteomes" id="UP001055091">
    <property type="component" value="Unassembled WGS sequence"/>
</dbReference>
<evidence type="ECO:0000313" key="4">
    <source>
        <dbReference type="Proteomes" id="UP001055091"/>
    </source>
</evidence>
<dbReference type="RefSeq" id="WP_154658109.1">
    <property type="nucleotide sequence ID" value="NZ_BQNJ01000002.1"/>
</dbReference>